<accession>A0A1H7PCT6</accession>
<dbReference type="RefSeq" id="WP_093323901.1">
    <property type="nucleotide sequence ID" value="NZ_FOAF01000002.1"/>
</dbReference>
<dbReference type="InterPro" id="IPR020904">
    <property type="entry name" value="Sc_DH/Rdtase_CS"/>
</dbReference>
<dbReference type="PROSITE" id="PS00061">
    <property type="entry name" value="ADH_SHORT"/>
    <property type="match status" value="1"/>
</dbReference>
<dbReference type="GO" id="GO:0016616">
    <property type="term" value="F:oxidoreductase activity, acting on the CH-OH group of donors, NAD or NADP as acceptor"/>
    <property type="evidence" value="ECO:0007669"/>
    <property type="project" value="TreeGrafter"/>
</dbReference>
<dbReference type="Gene3D" id="3.40.50.720">
    <property type="entry name" value="NAD(P)-binding Rossmann-like Domain"/>
    <property type="match status" value="1"/>
</dbReference>
<dbReference type="Proteomes" id="UP000199421">
    <property type="component" value="Unassembled WGS sequence"/>
</dbReference>
<evidence type="ECO:0000313" key="2">
    <source>
        <dbReference type="EMBL" id="SEL33591.1"/>
    </source>
</evidence>
<evidence type="ECO:0000313" key="3">
    <source>
        <dbReference type="Proteomes" id="UP000199421"/>
    </source>
</evidence>
<gene>
    <name evidence="2" type="ORF">SAMN05661044_02201</name>
</gene>
<keyword evidence="3" id="KW-1185">Reference proteome</keyword>
<dbReference type="PANTHER" id="PTHR42760">
    <property type="entry name" value="SHORT-CHAIN DEHYDROGENASES/REDUCTASES FAMILY MEMBER"/>
    <property type="match status" value="1"/>
</dbReference>
<dbReference type="NCBIfam" id="NF005559">
    <property type="entry name" value="PRK07231.1"/>
    <property type="match status" value="1"/>
</dbReference>
<comment type="similarity">
    <text evidence="1">Belongs to the short-chain dehydrogenases/reductases (SDR) family.</text>
</comment>
<dbReference type="Pfam" id="PF13561">
    <property type="entry name" value="adh_short_C2"/>
    <property type="match status" value="1"/>
</dbReference>
<dbReference type="PRINTS" id="PR00081">
    <property type="entry name" value="GDHRDH"/>
</dbReference>
<protein>
    <submittedName>
        <fullName evidence="2">Glucose 1-dehydrogenase</fullName>
    </submittedName>
</protein>
<dbReference type="FunFam" id="3.40.50.720:FF:000084">
    <property type="entry name" value="Short-chain dehydrogenase reductase"/>
    <property type="match status" value="1"/>
</dbReference>
<dbReference type="OrthoDB" id="9803333at2"/>
<dbReference type="AlphaFoldDB" id="A0A1H7PCT6"/>
<dbReference type="PRINTS" id="PR00080">
    <property type="entry name" value="SDRFAMILY"/>
</dbReference>
<organism evidence="2 3">
    <name type="scientific">Olivibacter domesticus</name>
    <name type="common">Pseudosphingobacterium domesticum</name>
    <dbReference type="NCBI Taxonomy" id="407022"/>
    <lineage>
        <taxon>Bacteria</taxon>
        <taxon>Pseudomonadati</taxon>
        <taxon>Bacteroidota</taxon>
        <taxon>Sphingobacteriia</taxon>
        <taxon>Sphingobacteriales</taxon>
        <taxon>Sphingobacteriaceae</taxon>
        <taxon>Olivibacter</taxon>
    </lineage>
</organism>
<dbReference type="STRING" id="407022.SAMN05661044_02201"/>
<proteinExistence type="inferred from homology"/>
<evidence type="ECO:0000256" key="1">
    <source>
        <dbReference type="ARBA" id="ARBA00006484"/>
    </source>
</evidence>
<dbReference type="EMBL" id="FOAF01000002">
    <property type="protein sequence ID" value="SEL33591.1"/>
    <property type="molecule type" value="Genomic_DNA"/>
</dbReference>
<dbReference type="InterPro" id="IPR002347">
    <property type="entry name" value="SDR_fam"/>
</dbReference>
<reference evidence="3" key="1">
    <citation type="submission" date="2016-10" db="EMBL/GenBank/DDBJ databases">
        <authorList>
            <person name="Varghese N."/>
            <person name="Submissions S."/>
        </authorList>
    </citation>
    <scope>NUCLEOTIDE SEQUENCE [LARGE SCALE GENOMIC DNA]</scope>
    <source>
        <strain evidence="3">DSM 18733</strain>
    </source>
</reference>
<sequence length="258" mass="27840">MNKLKDKVALITGSDSGIGRAIAEAFAKEGAHVIITYHSDKESAQKAEKRLKKENIKTAVYQLDVSDEDSVHNVFSSAYKHFGKIDILVSNAGVNGSNIPVMEMETATFDKCIKTNLYGAFYCCRQFIQLRKNKLAGAKIIIVSSIHEEVCNPGNADYNASKGGVKNFSKSLALELAARGVCVNNIAPGMILTPMNQEAVNSEKIRKDKEKHIPLKRAGKPEELGPLAVYLASGDSDYVTGTTFTIDGGLSINLGQGA</sequence>
<dbReference type="SUPFAM" id="SSF51735">
    <property type="entry name" value="NAD(P)-binding Rossmann-fold domains"/>
    <property type="match status" value="1"/>
</dbReference>
<name>A0A1H7PCT6_OLID1</name>
<dbReference type="InterPro" id="IPR036291">
    <property type="entry name" value="NAD(P)-bd_dom_sf"/>
</dbReference>